<name>A0A9P9AS37_9HYPO</name>
<reference evidence="1 2" key="1">
    <citation type="journal article" date="2021" name="Nat. Commun.">
        <title>Genetic determinants of endophytism in the Arabidopsis root mycobiome.</title>
        <authorList>
            <person name="Mesny F."/>
            <person name="Miyauchi S."/>
            <person name="Thiergart T."/>
            <person name="Pickel B."/>
            <person name="Atanasova L."/>
            <person name="Karlsson M."/>
            <person name="Huettel B."/>
            <person name="Barry K.W."/>
            <person name="Haridas S."/>
            <person name="Chen C."/>
            <person name="Bauer D."/>
            <person name="Andreopoulos W."/>
            <person name="Pangilinan J."/>
            <person name="LaButti K."/>
            <person name="Riley R."/>
            <person name="Lipzen A."/>
            <person name="Clum A."/>
            <person name="Drula E."/>
            <person name="Henrissat B."/>
            <person name="Kohler A."/>
            <person name="Grigoriev I.V."/>
            <person name="Martin F.M."/>
            <person name="Hacquard S."/>
        </authorList>
    </citation>
    <scope>NUCLEOTIDE SEQUENCE [LARGE SCALE GENOMIC DNA]</scope>
    <source>
        <strain evidence="1 2">MPI-CAGE-CH-0241</strain>
    </source>
</reference>
<dbReference type="AlphaFoldDB" id="A0A9P9AS37"/>
<sequence length="156" mass="18477">MSTIPFNDSPVRLYPCIHAWTPEVKCREYVFLNRSSCVDCRQFQRKTGDIEETAAELHENFVRYLLDKYPESDGITYEEVNRHIARSKKLWVDDPLSKALDYIQRNFPTIYHNVCDSLERAWSKGPHRWSAGELAGRLEQLQREQQERERLEKSEA</sequence>
<dbReference type="Proteomes" id="UP000777438">
    <property type="component" value="Unassembled WGS sequence"/>
</dbReference>
<gene>
    <name evidence="1" type="ORF">B0T10DRAFT_292521</name>
</gene>
<dbReference type="EMBL" id="JAGPYM010000007">
    <property type="protein sequence ID" value="KAH6892289.1"/>
    <property type="molecule type" value="Genomic_DNA"/>
</dbReference>
<proteinExistence type="predicted"/>
<evidence type="ECO:0000313" key="1">
    <source>
        <dbReference type="EMBL" id="KAH6892289.1"/>
    </source>
</evidence>
<keyword evidence="2" id="KW-1185">Reference proteome</keyword>
<accession>A0A9P9AS37</accession>
<evidence type="ECO:0000313" key="2">
    <source>
        <dbReference type="Proteomes" id="UP000777438"/>
    </source>
</evidence>
<comment type="caution">
    <text evidence="1">The sequence shown here is derived from an EMBL/GenBank/DDBJ whole genome shotgun (WGS) entry which is preliminary data.</text>
</comment>
<organism evidence="1 2">
    <name type="scientific">Thelonectria olida</name>
    <dbReference type="NCBI Taxonomy" id="1576542"/>
    <lineage>
        <taxon>Eukaryota</taxon>
        <taxon>Fungi</taxon>
        <taxon>Dikarya</taxon>
        <taxon>Ascomycota</taxon>
        <taxon>Pezizomycotina</taxon>
        <taxon>Sordariomycetes</taxon>
        <taxon>Hypocreomycetidae</taxon>
        <taxon>Hypocreales</taxon>
        <taxon>Nectriaceae</taxon>
        <taxon>Thelonectria</taxon>
    </lineage>
</organism>
<dbReference type="OrthoDB" id="5038522at2759"/>
<protein>
    <submittedName>
        <fullName evidence="1">Uncharacterized protein</fullName>
    </submittedName>
</protein>